<dbReference type="PANTHER" id="PTHR12473">
    <property type="entry name" value="UBIQUITIN CARBOXYL-TERMINAL HYDROLASE MINDY-4-RELATED"/>
    <property type="match status" value="1"/>
</dbReference>
<keyword evidence="6 8" id="KW-0378">Hydrolase</keyword>
<dbReference type="Proteomes" id="UP001153737">
    <property type="component" value="Chromosome 11"/>
</dbReference>
<reference evidence="10" key="1">
    <citation type="submission" date="2022-01" db="EMBL/GenBank/DDBJ databases">
        <authorList>
            <person name="King R."/>
        </authorList>
    </citation>
    <scope>NUCLEOTIDE SEQUENCE</scope>
</reference>
<evidence type="ECO:0000256" key="4">
    <source>
        <dbReference type="ARBA" id="ARBA00022670"/>
    </source>
</evidence>
<dbReference type="GO" id="GO:0071108">
    <property type="term" value="P:protein K48-linked deubiquitination"/>
    <property type="evidence" value="ECO:0007669"/>
    <property type="project" value="InterPro"/>
</dbReference>
<dbReference type="EC" id="3.4.19.12" evidence="8"/>
<accession>A0A9N9SEF5</accession>
<keyword evidence="12" id="KW-1185">Reference proteome</keyword>
<keyword evidence="5 8" id="KW-0833">Ubl conjugation pathway</keyword>
<dbReference type="Pfam" id="PF13898">
    <property type="entry name" value="MINDY-3_4_CD"/>
    <property type="match status" value="1"/>
</dbReference>
<dbReference type="AlphaFoldDB" id="A0A9N9SEF5"/>
<dbReference type="GO" id="GO:0006508">
    <property type="term" value="P:proteolysis"/>
    <property type="evidence" value="ECO:0007669"/>
    <property type="project" value="UniProtKB-KW"/>
</dbReference>
<gene>
    <name evidence="11" type="ORF">PHAECO_LOCUS2408</name>
    <name evidence="10" type="ORF">PHAECO_LOCUS2587</name>
</gene>
<keyword evidence="4 8" id="KW-0645">Protease</keyword>
<dbReference type="GO" id="GO:1990380">
    <property type="term" value="F:K48-linked deubiquitinase activity"/>
    <property type="evidence" value="ECO:0007669"/>
    <property type="project" value="UniProtKB-UniRule"/>
</dbReference>
<dbReference type="InterPro" id="IPR011992">
    <property type="entry name" value="EF-hand-dom_pair"/>
</dbReference>
<dbReference type="SMART" id="SM01174">
    <property type="entry name" value="DUF4205"/>
    <property type="match status" value="1"/>
</dbReference>
<dbReference type="PROSITE" id="PS50222">
    <property type="entry name" value="EF_HAND_2"/>
    <property type="match status" value="1"/>
</dbReference>
<evidence type="ECO:0000256" key="1">
    <source>
        <dbReference type="ARBA" id="ARBA00000707"/>
    </source>
</evidence>
<dbReference type="GO" id="GO:0005509">
    <property type="term" value="F:calcium ion binding"/>
    <property type="evidence" value="ECO:0007669"/>
    <property type="project" value="InterPro"/>
</dbReference>
<dbReference type="EMBL" id="OU896717">
    <property type="protein sequence ID" value="CAG9815159.1"/>
    <property type="molecule type" value="Genomic_DNA"/>
</dbReference>
<comment type="function">
    <text evidence="2 8">Hydrolase that can remove 'Lys-48'-linked conjugated ubiquitin from proteins.</text>
</comment>
<dbReference type="InterPro" id="IPR025257">
    <property type="entry name" value="MINDY-3/4_CD"/>
</dbReference>
<feature type="domain" description="EF-hand" evidence="9">
    <location>
        <begin position="300"/>
        <end position="335"/>
    </location>
</feature>
<evidence type="ECO:0000259" key="9">
    <source>
        <dbReference type="PROSITE" id="PS50222"/>
    </source>
</evidence>
<name>A0A9N9SEF5_PHACE</name>
<evidence type="ECO:0000256" key="7">
    <source>
        <dbReference type="ARBA" id="ARBA00022807"/>
    </source>
</evidence>
<evidence type="ECO:0000256" key="6">
    <source>
        <dbReference type="ARBA" id="ARBA00022801"/>
    </source>
</evidence>
<comment type="catalytic activity">
    <reaction evidence="1 8">
        <text>Thiol-dependent hydrolysis of ester, thioester, amide, peptide and isopeptide bonds formed by the C-terminal Gly of ubiquitin (a 76-residue protein attached to proteins as an intracellular targeting signal).</text>
        <dbReference type="EC" id="3.4.19.12"/>
    </reaction>
</comment>
<reference evidence="10" key="2">
    <citation type="submission" date="2022-10" db="EMBL/GenBank/DDBJ databases">
        <authorList>
            <consortium name="ENA_rothamsted_submissions"/>
            <consortium name="culmorum"/>
            <person name="King R."/>
        </authorList>
    </citation>
    <scope>NUCLEOTIDE SEQUENCE</scope>
</reference>
<dbReference type="InterPro" id="IPR002048">
    <property type="entry name" value="EF_hand_dom"/>
</dbReference>
<dbReference type="InterPro" id="IPR039785">
    <property type="entry name" value="MINY3/4"/>
</dbReference>
<dbReference type="GO" id="GO:0004843">
    <property type="term" value="F:cysteine-type deubiquitinase activity"/>
    <property type="evidence" value="ECO:0007669"/>
    <property type="project" value="UniProtKB-UniRule"/>
</dbReference>
<sequence>MAETLPSAIEQELLGIKNLLWGNDIKHDIFKRWSQGFYFSTNEGSALEQSEGGPCAIIAPVEAFILKNLLLEFKDIAFREKVDPDLQNISLVNALSDILSQCNSQKYYIVYLDSECVEPVSAELKGEKSDSVTGTPTASSEADSFRFHEELKVQSFQSIEEVNKYYLDNISKLKAKYGVLLFLYSVIASKGLAQVRSESDTQDPLIDETYGYGSQNLINLMITGRATTYVWDHDQDVGGLKLKGIEKQSQIGFITIMEYHRYCTVGSFYKNPIHPVWVMASDTHLTVLFSDERKLVSPETKSEQARRVFKSFDPDGNNFISTDKLQDVLRSLDLVCETEYVNIMKKKLDSESLGIILLNGFMDEYFPKEETSTPDMFTLIHYNGLPQSNVSGQVQYHIGSAILLESDIKSVCESNPMLTALQTKWPNIEVNWYNNITPSLN</sequence>
<comment type="similarity">
    <text evidence="3 8">Belongs to the MINDY deubiquitinase family. FAM188 subfamily.</text>
</comment>
<evidence type="ECO:0000256" key="5">
    <source>
        <dbReference type="ARBA" id="ARBA00022786"/>
    </source>
</evidence>
<proteinExistence type="inferred from homology"/>
<keyword evidence="7 8" id="KW-0788">Thiol protease</keyword>
<evidence type="ECO:0000256" key="8">
    <source>
        <dbReference type="RuleBase" id="RU367088"/>
    </source>
</evidence>
<evidence type="ECO:0000313" key="10">
    <source>
        <dbReference type="EMBL" id="CAG9815159.1"/>
    </source>
</evidence>
<evidence type="ECO:0000313" key="11">
    <source>
        <dbReference type="EMBL" id="CAH1118678.1"/>
    </source>
</evidence>
<dbReference type="SUPFAM" id="SSF47473">
    <property type="entry name" value="EF-hand"/>
    <property type="match status" value="1"/>
</dbReference>
<protein>
    <recommendedName>
        <fullName evidence="8">Ubiquitin carboxyl-terminal hydrolase MINDY</fullName>
        <ecNumber evidence="8">3.4.19.12</ecNumber>
    </recommendedName>
</protein>
<evidence type="ECO:0000256" key="2">
    <source>
        <dbReference type="ARBA" id="ARBA00002107"/>
    </source>
</evidence>
<dbReference type="EMBL" id="OU896717">
    <property type="protein sequence ID" value="CAH1118678.1"/>
    <property type="molecule type" value="Genomic_DNA"/>
</dbReference>
<dbReference type="PANTHER" id="PTHR12473:SF17">
    <property type="entry name" value="UBIQUITIN CARBOXYL-TERMINAL HYDROLASE MINDY-3"/>
    <property type="match status" value="1"/>
</dbReference>
<evidence type="ECO:0000256" key="3">
    <source>
        <dbReference type="ARBA" id="ARBA00011074"/>
    </source>
</evidence>
<dbReference type="Gene3D" id="1.10.238.10">
    <property type="entry name" value="EF-hand"/>
    <property type="match status" value="1"/>
</dbReference>
<dbReference type="OrthoDB" id="9981542at2759"/>
<organism evidence="10 12">
    <name type="scientific">Phaedon cochleariae</name>
    <name type="common">Mustard beetle</name>
    <dbReference type="NCBI Taxonomy" id="80249"/>
    <lineage>
        <taxon>Eukaryota</taxon>
        <taxon>Metazoa</taxon>
        <taxon>Ecdysozoa</taxon>
        <taxon>Arthropoda</taxon>
        <taxon>Hexapoda</taxon>
        <taxon>Insecta</taxon>
        <taxon>Pterygota</taxon>
        <taxon>Neoptera</taxon>
        <taxon>Endopterygota</taxon>
        <taxon>Coleoptera</taxon>
        <taxon>Polyphaga</taxon>
        <taxon>Cucujiformia</taxon>
        <taxon>Chrysomeloidea</taxon>
        <taxon>Chrysomelidae</taxon>
        <taxon>Chrysomelinae</taxon>
        <taxon>Chrysomelini</taxon>
        <taxon>Phaedon</taxon>
    </lineage>
</organism>
<evidence type="ECO:0000313" key="12">
    <source>
        <dbReference type="Proteomes" id="UP001153737"/>
    </source>
</evidence>
<dbReference type="Pfam" id="PF13405">
    <property type="entry name" value="EF-hand_6"/>
    <property type="match status" value="1"/>
</dbReference>